<dbReference type="EMBL" id="MU864358">
    <property type="protein sequence ID" value="KAK4191583.1"/>
    <property type="molecule type" value="Genomic_DNA"/>
</dbReference>
<feature type="domain" description="C2H2-type" evidence="7">
    <location>
        <begin position="225"/>
        <end position="251"/>
    </location>
</feature>
<gene>
    <name evidence="8" type="ORF">QBC35DRAFT_375268</name>
</gene>
<evidence type="ECO:0000256" key="6">
    <source>
        <dbReference type="SAM" id="MobiDB-lite"/>
    </source>
</evidence>
<accession>A0AAN6X041</accession>
<dbReference type="PROSITE" id="PS00028">
    <property type="entry name" value="ZINC_FINGER_C2H2_1"/>
    <property type="match status" value="2"/>
</dbReference>
<proteinExistence type="predicted"/>
<dbReference type="PANTHER" id="PTHR24408:SF58">
    <property type="entry name" value="TRANSCRIPTION FACTOR (TFIIIA), PUTATIVE (AFU_ORTHOLOGUE AFUA_1G05150)-RELATED"/>
    <property type="match status" value="1"/>
</dbReference>
<organism evidence="8 9">
    <name type="scientific">Podospora australis</name>
    <dbReference type="NCBI Taxonomy" id="1536484"/>
    <lineage>
        <taxon>Eukaryota</taxon>
        <taxon>Fungi</taxon>
        <taxon>Dikarya</taxon>
        <taxon>Ascomycota</taxon>
        <taxon>Pezizomycotina</taxon>
        <taxon>Sordariomycetes</taxon>
        <taxon>Sordariomycetidae</taxon>
        <taxon>Sordariales</taxon>
        <taxon>Podosporaceae</taxon>
        <taxon>Podospora</taxon>
    </lineage>
</organism>
<feature type="region of interest" description="Disordered" evidence="6">
    <location>
        <begin position="332"/>
        <end position="358"/>
    </location>
</feature>
<dbReference type="PROSITE" id="PS50157">
    <property type="entry name" value="ZINC_FINGER_C2H2_2"/>
    <property type="match status" value="2"/>
</dbReference>
<dbReference type="InterPro" id="IPR013087">
    <property type="entry name" value="Znf_C2H2_type"/>
</dbReference>
<keyword evidence="1" id="KW-0479">Metal-binding</keyword>
<dbReference type="GO" id="GO:0008270">
    <property type="term" value="F:zinc ion binding"/>
    <property type="evidence" value="ECO:0007669"/>
    <property type="project" value="UniProtKB-KW"/>
</dbReference>
<dbReference type="SMART" id="SM00355">
    <property type="entry name" value="ZnF_C2H2"/>
    <property type="match status" value="4"/>
</dbReference>
<evidence type="ECO:0000313" key="9">
    <source>
        <dbReference type="Proteomes" id="UP001302126"/>
    </source>
</evidence>
<feature type="domain" description="C2H2-type" evidence="7">
    <location>
        <begin position="34"/>
        <end position="57"/>
    </location>
</feature>
<keyword evidence="3 5" id="KW-0863">Zinc-finger</keyword>
<evidence type="ECO:0000256" key="3">
    <source>
        <dbReference type="ARBA" id="ARBA00022771"/>
    </source>
</evidence>
<evidence type="ECO:0000256" key="1">
    <source>
        <dbReference type="ARBA" id="ARBA00022723"/>
    </source>
</evidence>
<reference evidence="8" key="2">
    <citation type="submission" date="2023-05" db="EMBL/GenBank/DDBJ databases">
        <authorList>
            <consortium name="Lawrence Berkeley National Laboratory"/>
            <person name="Steindorff A."/>
            <person name="Hensen N."/>
            <person name="Bonometti L."/>
            <person name="Westerberg I."/>
            <person name="Brannstrom I.O."/>
            <person name="Guillou S."/>
            <person name="Cros-Aarteil S."/>
            <person name="Calhoun S."/>
            <person name="Haridas S."/>
            <person name="Kuo A."/>
            <person name="Mondo S."/>
            <person name="Pangilinan J."/>
            <person name="Riley R."/>
            <person name="Labutti K."/>
            <person name="Andreopoulos B."/>
            <person name="Lipzen A."/>
            <person name="Chen C."/>
            <person name="Yanf M."/>
            <person name="Daum C."/>
            <person name="Ng V."/>
            <person name="Clum A."/>
            <person name="Ohm R."/>
            <person name="Martin F."/>
            <person name="Silar P."/>
            <person name="Natvig D."/>
            <person name="Lalanne C."/>
            <person name="Gautier V."/>
            <person name="Ament-Velasquez S.L."/>
            <person name="Kruys A."/>
            <person name="Hutchinson M.I."/>
            <person name="Powell A.J."/>
            <person name="Barry K."/>
            <person name="Miller A.N."/>
            <person name="Grigoriev I.V."/>
            <person name="Debuchy R."/>
            <person name="Gladieux P."/>
            <person name="Thoren M.H."/>
            <person name="Johannesson H."/>
        </authorList>
    </citation>
    <scope>NUCLEOTIDE SEQUENCE</scope>
    <source>
        <strain evidence="8">PSN309</strain>
    </source>
</reference>
<dbReference type="GO" id="GO:0043565">
    <property type="term" value="F:sequence-specific DNA binding"/>
    <property type="evidence" value="ECO:0007669"/>
    <property type="project" value="TreeGrafter"/>
</dbReference>
<dbReference type="GO" id="GO:0000981">
    <property type="term" value="F:DNA-binding transcription factor activity, RNA polymerase II-specific"/>
    <property type="evidence" value="ECO:0007669"/>
    <property type="project" value="TreeGrafter"/>
</dbReference>
<dbReference type="GO" id="GO:0005634">
    <property type="term" value="C:nucleus"/>
    <property type="evidence" value="ECO:0007669"/>
    <property type="project" value="TreeGrafter"/>
</dbReference>
<dbReference type="Proteomes" id="UP001302126">
    <property type="component" value="Unassembled WGS sequence"/>
</dbReference>
<reference evidence="8" key="1">
    <citation type="journal article" date="2023" name="Mol. Phylogenet. Evol.">
        <title>Genome-scale phylogeny and comparative genomics of the fungal order Sordariales.</title>
        <authorList>
            <person name="Hensen N."/>
            <person name="Bonometti L."/>
            <person name="Westerberg I."/>
            <person name="Brannstrom I.O."/>
            <person name="Guillou S."/>
            <person name="Cros-Aarteil S."/>
            <person name="Calhoun S."/>
            <person name="Haridas S."/>
            <person name="Kuo A."/>
            <person name="Mondo S."/>
            <person name="Pangilinan J."/>
            <person name="Riley R."/>
            <person name="LaButti K."/>
            <person name="Andreopoulos B."/>
            <person name="Lipzen A."/>
            <person name="Chen C."/>
            <person name="Yan M."/>
            <person name="Daum C."/>
            <person name="Ng V."/>
            <person name="Clum A."/>
            <person name="Steindorff A."/>
            <person name="Ohm R.A."/>
            <person name="Martin F."/>
            <person name="Silar P."/>
            <person name="Natvig D.O."/>
            <person name="Lalanne C."/>
            <person name="Gautier V."/>
            <person name="Ament-Velasquez S.L."/>
            <person name="Kruys A."/>
            <person name="Hutchinson M.I."/>
            <person name="Powell A.J."/>
            <person name="Barry K."/>
            <person name="Miller A.N."/>
            <person name="Grigoriev I.V."/>
            <person name="Debuchy R."/>
            <person name="Gladieux P."/>
            <person name="Hiltunen Thoren M."/>
            <person name="Johannesson H."/>
        </authorList>
    </citation>
    <scope>NUCLEOTIDE SEQUENCE</scope>
    <source>
        <strain evidence="8">PSN309</strain>
    </source>
</reference>
<sequence>MPKHPCGVCKHEARTEAELLDHWTTEFLNGNGHHHCEKCKVLFSTPKGMAAHQRQVHQCPGCEQEFTTVAAVVAHIEKNQCKKITNERFTIYQEKKLDFSRKLSLLHDGADPSHLNNTVSVAGPTTYTDMPAPRKSIYDFADHFSRVGTTSLSVLRPAAGAGVRPDPVAYKVLSRDAPPVVRPTPQQLKAAYTPTMGQADLWPEWSPKHPLWNVKHYYVTFTQKYKCPVTRCNKGFPTGNGLRAHLLSAAHEVGAVKVQCPMCLKWFDSKTSLIQHTTSESVRCNMRHTEGHRHFLNQATAGMIDSVEYNEDGTPKYVITQEARDVFGAGKVAKEPETEETFEARNKPQKPAAPEKFW</sequence>
<name>A0AAN6X041_9PEZI</name>
<keyword evidence="9" id="KW-1185">Reference proteome</keyword>
<evidence type="ECO:0000313" key="8">
    <source>
        <dbReference type="EMBL" id="KAK4191583.1"/>
    </source>
</evidence>
<evidence type="ECO:0000256" key="5">
    <source>
        <dbReference type="PROSITE-ProRule" id="PRU00042"/>
    </source>
</evidence>
<comment type="caution">
    <text evidence="8">The sequence shown here is derived from an EMBL/GenBank/DDBJ whole genome shotgun (WGS) entry which is preliminary data.</text>
</comment>
<dbReference type="AlphaFoldDB" id="A0AAN6X041"/>
<keyword evidence="4" id="KW-0862">Zinc</keyword>
<dbReference type="Gene3D" id="3.30.160.60">
    <property type="entry name" value="Classic Zinc Finger"/>
    <property type="match status" value="1"/>
</dbReference>
<keyword evidence="2" id="KW-0677">Repeat</keyword>
<dbReference type="PANTHER" id="PTHR24408">
    <property type="entry name" value="ZINC FINGER PROTEIN"/>
    <property type="match status" value="1"/>
</dbReference>
<evidence type="ECO:0000259" key="7">
    <source>
        <dbReference type="PROSITE" id="PS50157"/>
    </source>
</evidence>
<evidence type="ECO:0000256" key="2">
    <source>
        <dbReference type="ARBA" id="ARBA00022737"/>
    </source>
</evidence>
<evidence type="ECO:0000256" key="4">
    <source>
        <dbReference type="ARBA" id="ARBA00022833"/>
    </source>
</evidence>
<protein>
    <recommendedName>
        <fullName evidence="7">C2H2-type domain-containing protein</fullName>
    </recommendedName>
</protein>
<feature type="compositionally biased region" description="Basic and acidic residues" evidence="6">
    <location>
        <begin position="332"/>
        <end position="346"/>
    </location>
</feature>